<dbReference type="PANTHER" id="PTHR11097:SF8">
    <property type="entry name" value="EXOSOME COMPLEX COMPONENT RRP42"/>
    <property type="match status" value="1"/>
</dbReference>
<evidence type="ECO:0000256" key="4">
    <source>
        <dbReference type="ARBA" id="ARBA00022490"/>
    </source>
</evidence>
<name>A0AAD8Y8P3_9STRA</name>
<feature type="domain" description="Exoribonuclease phosphorolytic" evidence="7">
    <location>
        <begin position="56"/>
        <end position="189"/>
    </location>
</feature>
<keyword evidence="10" id="KW-1185">Reference proteome</keyword>
<dbReference type="PANTHER" id="PTHR11097">
    <property type="entry name" value="EXOSOME COMPLEX EXONUCLEASE RIBOSOMAL RNA PROCESSING PROTEIN"/>
    <property type="match status" value="1"/>
</dbReference>
<evidence type="ECO:0000313" key="9">
    <source>
        <dbReference type="EMBL" id="KAK1741864.1"/>
    </source>
</evidence>
<dbReference type="Pfam" id="PF03725">
    <property type="entry name" value="RNase_PH_C"/>
    <property type="match status" value="1"/>
</dbReference>
<comment type="similarity">
    <text evidence="3">Belongs to the RNase PH family.</text>
</comment>
<dbReference type="Proteomes" id="UP001224775">
    <property type="component" value="Unassembled WGS sequence"/>
</dbReference>
<gene>
    <name evidence="9" type="ORF">QTG54_007437</name>
</gene>
<organism evidence="9 10">
    <name type="scientific">Skeletonema marinoi</name>
    <dbReference type="NCBI Taxonomy" id="267567"/>
    <lineage>
        <taxon>Eukaryota</taxon>
        <taxon>Sar</taxon>
        <taxon>Stramenopiles</taxon>
        <taxon>Ochrophyta</taxon>
        <taxon>Bacillariophyta</taxon>
        <taxon>Coscinodiscophyceae</taxon>
        <taxon>Thalassiosirophycidae</taxon>
        <taxon>Thalassiosirales</taxon>
        <taxon>Skeletonemataceae</taxon>
        <taxon>Skeletonema</taxon>
        <taxon>Skeletonema marinoi-dohrnii complex</taxon>
    </lineage>
</organism>
<dbReference type="GO" id="GO:0000176">
    <property type="term" value="C:nuclear exosome (RNase complex)"/>
    <property type="evidence" value="ECO:0007669"/>
    <property type="project" value="TreeGrafter"/>
</dbReference>
<dbReference type="SUPFAM" id="SSF54211">
    <property type="entry name" value="Ribosomal protein S5 domain 2-like"/>
    <property type="match status" value="1"/>
</dbReference>
<dbReference type="GO" id="GO:0071038">
    <property type="term" value="P:TRAMP-dependent tRNA surveillance pathway"/>
    <property type="evidence" value="ECO:0007669"/>
    <property type="project" value="TreeGrafter"/>
</dbReference>
<keyword evidence="5" id="KW-0271">Exosome</keyword>
<evidence type="ECO:0000256" key="6">
    <source>
        <dbReference type="ARBA" id="ARBA00042523"/>
    </source>
</evidence>
<dbReference type="GO" id="GO:0071028">
    <property type="term" value="P:nuclear mRNA surveillance"/>
    <property type="evidence" value="ECO:0007669"/>
    <property type="project" value="TreeGrafter"/>
</dbReference>
<dbReference type="Gene3D" id="3.30.230.70">
    <property type="entry name" value="GHMP Kinase, N-terminal domain"/>
    <property type="match status" value="1"/>
</dbReference>
<evidence type="ECO:0000256" key="5">
    <source>
        <dbReference type="ARBA" id="ARBA00022835"/>
    </source>
</evidence>
<dbReference type="GO" id="GO:0035925">
    <property type="term" value="F:mRNA 3'-UTR AU-rich region binding"/>
    <property type="evidence" value="ECO:0007669"/>
    <property type="project" value="TreeGrafter"/>
</dbReference>
<dbReference type="EMBL" id="JATAAI010000012">
    <property type="protein sequence ID" value="KAK1741864.1"/>
    <property type="molecule type" value="Genomic_DNA"/>
</dbReference>
<dbReference type="Pfam" id="PF01138">
    <property type="entry name" value="RNase_PH"/>
    <property type="match status" value="1"/>
</dbReference>
<dbReference type="GO" id="GO:0016075">
    <property type="term" value="P:rRNA catabolic process"/>
    <property type="evidence" value="ECO:0007669"/>
    <property type="project" value="TreeGrafter"/>
</dbReference>
<dbReference type="GO" id="GO:0034476">
    <property type="term" value="P:U5 snRNA 3'-end processing"/>
    <property type="evidence" value="ECO:0007669"/>
    <property type="project" value="TreeGrafter"/>
</dbReference>
<dbReference type="GO" id="GO:0005730">
    <property type="term" value="C:nucleolus"/>
    <property type="evidence" value="ECO:0007669"/>
    <property type="project" value="UniProtKB-SubCell"/>
</dbReference>
<comment type="caution">
    <text evidence="9">The sequence shown here is derived from an EMBL/GenBank/DDBJ whole genome shotgun (WGS) entry which is preliminary data.</text>
</comment>
<protein>
    <recommendedName>
        <fullName evidence="6">Ribosomal RNA-processing protein 42</fullName>
    </recommendedName>
</protein>
<dbReference type="GO" id="GO:0000467">
    <property type="term" value="P:exonucleolytic trimming to generate mature 3'-end of 5.8S rRNA from tricistronic rRNA transcript (SSU-rRNA, 5.8S rRNA, LSU-rRNA)"/>
    <property type="evidence" value="ECO:0007669"/>
    <property type="project" value="TreeGrafter"/>
</dbReference>
<proteinExistence type="inferred from homology"/>
<feature type="domain" description="Exoribonuclease phosphorolytic" evidence="8">
    <location>
        <begin position="264"/>
        <end position="305"/>
    </location>
</feature>
<reference evidence="9" key="1">
    <citation type="submission" date="2023-06" db="EMBL/GenBank/DDBJ databases">
        <title>Survivors Of The Sea: Transcriptome response of Skeletonema marinoi to long-term dormancy.</title>
        <authorList>
            <person name="Pinder M.I.M."/>
            <person name="Kourtchenko O."/>
            <person name="Robertson E.K."/>
            <person name="Larsson T."/>
            <person name="Maumus F."/>
            <person name="Osuna-Cruz C.M."/>
            <person name="Vancaester E."/>
            <person name="Stenow R."/>
            <person name="Vandepoele K."/>
            <person name="Ploug H."/>
            <person name="Bruchert V."/>
            <person name="Godhe A."/>
            <person name="Topel M."/>
        </authorList>
    </citation>
    <scope>NUCLEOTIDE SEQUENCE</scope>
    <source>
        <strain evidence="9">R05AC</strain>
    </source>
</reference>
<dbReference type="GO" id="GO:0000177">
    <property type="term" value="C:cytoplasmic exosome (RNase complex)"/>
    <property type="evidence" value="ECO:0007669"/>
    <property type="project" value="TreeGrafter"/>
</dbReference>
<dbReference type="InterPro" id="IPR050590">
    <property type="entry name" value="Exosome_comp_Rrp42_subfam"/>
</dbReference>
<feature type="non-terminal residue" evidence="9">
    <location>
        <position position="366"/>
    </location>
</feature>
<dbReference type="InterPro" id="IPR001247">
    <property type="entry name" value="ExoRNase_PH_dom1"/>
</dbReference>
<dbReference type="InterPro" id="IPR020568">
    <property type="entry name" value="Ribosomal_Su5_D2-typ_SF"/>
</dbReference>
<dbReference type="SUPFAM" id="SSF55666">
    <property type="entry name" value="Ribonuclease PH domain 2-like"/>
    <property type="match status" value="1"/>
</dbReference>
<sequence length="366" mass="38650">MAISASEAHYIIESCLTDLRIDGRSKCEHRPYTITNRSTHTKTSQAANAPAFILSNGSSRIHLPGSTTDVVCSVKADLVHPSPSKPNQGILELNVDLSLCGGGGTLEASAGGGGAQKRRRQQREEESQITSLLQRLILPHAVNHESLVVWPGKYVWRLSIDVMVLRCDGCVLDASSIAIREALQNTKLPKVQAVMEKGNDDANNGGSASKNDLLVDGDHHKAVSPCGAEDCPLVITVSVLSSPPSATDAVTSTTGSKRYKSIAIIDARTEEEACASTRVCVTVDTNGMVCGVHTLGGGGAGMEEEGEQGGAGGSSMPISMLGEVVTTASMAAKNLYTKLDRDRQVVKDVSSTDNDCGYGYLLKNHF</sequence>
<accession>A0AAD8Y8P3</accession>
<evidence type="ECO:0000256" key="1">
    <source>
        <dbReference type="ARBA" id="ARBA00004496"/>
    </source>
</evidence>
<evidence type="ECO:0000256" key="2">
    <source>
        <dbReference type="ARBA" id="ARBA00004604"/>
    </source>
</evidence>
<dbReference type="AlphaFoldDB" id="A0AAD8Y8P3"/>
<comment type="subcellular location">
    <subcellularLocation>
        <location evidence="1">Cytoplasm</location>
    </subcellularLocation>
    <subcellularLocation>
        <location evidence="2">Nucleus</location>
        <location evidence="2">Nucleolus</location>
    </subcellularLocation>
</comment>
<evidence type="ECO:0000259" key="7">
    <source>
        <dbReference type="Pfam" id="PF01138"/>
    </source>
</evidence>
<dbReference type="GO" id="GO:0034473">
    <property type="term" value="P:U1 snRNA 3'-end processing"/>
    <property type="evidence" value="ECO:0007669"/>
    <property type="project" value="TreeGrafter"/>
</dbReference>
<dbReference type="InterPro" id="IPR036345">
    <property type="entry name" value="ExoRNase_PH_dom2_sf"/>
</dbReference>
<evidence type="ECO:0000256" key="3">
    <source>
        <dbReference type="ARBA" id="ARBA00006678"/>
    </source>
</evidence>
<dbReference type="GO" id="GO:0034475">
    <property type="term" value="P:U4 snRNA 3'-end processing"/>
    <property type="evidence" value="ECO:0007669"/>
    <property type="project" value="TreeGrafter"/>
</dbReference>
<dbReference type="InterPro" id="IPR027408">
    <property type="entry name" value="PNPase/RNase_PH_dom_sf"/>
</dbReference>
<keyword evidence="4" id="KW-0963">Cytoplasm</keyword>
<evidence type="ECO:0000259" key="8">
    <source>
        <dbReference type="Pfam" id="PF03725"/>
    </source>
</evidence>
<dbReference type="GO" id="GO:0071035">
    <property type="term" value="P:nuclear polyadenylation-dependent rRNA catabolic process"/>
    <property type="evidence" value="ECO:0007669"/>
    <property type="project" value="TreeGrafter"/>
</dbReference>
<dbReference type="InterPro" id="IPR015847">
    <property type="entry name" value="ExoRNase_PH_dom2"/>
</dbReference>
<evidence type="ECO:0000313" key="10">
    <source>
        <dbReference type="Proteomes" id="UP001224775"/>
    </source>
</evidence>